<evidence type="ECO:0000313" key="1">
    <source>
        <dbReference type="EMBL" id="KAF5577151.1"/>
    </source>
</evidence>
<keyword evidence="2" id="KW-1185">Reference proteome</keyword>
<evidence type="ECO:0000313" key="2">
    <source>
        <dbReference type="Proteomes" id="UP000546213"/>
    </source>
</evidence>
<protein>
    <submittedName>
        <fullName evidence="1">Uncharacterized protein</fullName>
    </submittedName>
</protein>
<dbReference type="AlphaFoldDB" id="A0A8H5KRD9"/>
<dbReference type="Proteomes" id="UP000546213">
    <property type="component" value="Unassembled WGS sequence"/>
</dbReference>
<dbReference type="OrthoDB" id="10391020at2759"/>
<organism evidence="1 2">
    <name type="scientific">Fusarium pseudocircinatum</name>
    <dbReference type="NCBI Taxonomy" id="56676"/>
    <lineage>
        <taxon>Eukaryota</taxon>
        <taxon>Fungi</taxon>
        <taxon>Dikarya</taxon>
        <taxon>Ascomycota</taxon>
        <taxon>Pezizomycotina</taxon>
        <taxon>Sordariomycetes</taxon>
        <taxon>Hypocreomycetidae</taxon>
        <taxon>Hypocreales</taxon>
        <taxon>Nectriaceae</taxon>
        <taxon>Fusarium</taxon>
        <taxon>Fusarium fujikuroi species complex</taxon>
    </lineage>
</organism>
<reference evidence="1 2" key="1">
    <citation type="submission" date="2020-05" db="EMBL/GenBank/DDBJ databases">
        <title>Identification and distribution of gene clusters putatively required for synthesis of sphingolipid metabolism inhibitors in phylogenetically diverse species of the filamentous fungus Fusarium.</title>
        <authorList>
            <person name="Kim H.-S."/>
            <person name="Busman M."/>
            <person name="Brown D.W."/>
            <person name="Divon H."/>
            <person name="Uhlig S."/>
            <person name="Proctor R.H."/>
        </authorList>
    </citation>
    <scope>NUCLEOTIDE SEQUENCE [LARGE SCALE GENOMIC DNA]</scope>
    <source>
        <strain evidence="1 2">NRRL 36939</strain>
    </source>
</reference>
<sequence length="109" mass="12143">MRKLPPNIRGPADHALCEFGEATVSAGYPGDLVSDVGEGLLEEYKGWAVAARLLIDIHAEWSEEPESSPLEHWVERFLMKEKDFGTLQVADYHGWALQEVQSNHGRPAS</sequence>
<name>A0A8H5KRD9_9HYPO</name>
<gene>
    <name evidence="1" type="ORF">FPCIR_12214</name>
</gene>
<accession>A0A8H5KRD9</accession>
<comment type="caution">
    <text evidence="1">The sequence shown here is derived from an EMBL/GenBank/DDBJ whole genome shotgun (WGS) entry which is preliminary data.</text>
</comment>
<dbReference type="EMBL" id="JAAOAS010000392">
    <property type="protein sequence ID" value="KAF5577151.1"/>
    <property type="molecule type" value="Genomic_DNA"/>
</dbReference>
<proteinExistence type="predicted"/>